<evidence type="ECO:0000259" key="2">
    <source>
        <dbReference type="PROSITE" id="PS51880"/>
    </source>
</evidence>
<dbReference type="SUPFAM" id="SSF55021">
    <property type="entry name" value="ACT-like"/>
    <property type="match status" value="1"/>
</dbReference>
<dbReference type="SUPFAM" id="SSF81301">
    <property type="entry name" value="Nucleotidyltransferase"/>
    <property type="match status" value="1"/>
</dbReference>
<dbReference type="Pfam" id="PF13291">
    <property type="entry name" value="ACT_4"/>
    <property type="match status" value="1"/>
</dbReference>
<dbReference type="GO" id="GO:0005886">
    <property type="term" value="C:plasma membrane"/>
    <property type="evidence" value="ECO:0007669"/>
    <property type="project" value="TreeGrafter"/>
</dbReference>
<reference evidence="3" key="2">
    <citation type="submission" date="2021-04" db="EMBL/GenBank/DDBJ databases">
        <authorList>
            <person name="Gilroy R."/>
        </authorList>
    </citation>
    <scope>NUCLEOTIDE SEQUENCE</scope>
    <source>
        <strain evidence="3">CHK169-11906</strain>
    </source>
</reference>
<proteinExistence type="inferred from homology"/>
<organism evidence="3 4">
    <name type="scientific">Candidatus Alistipes avicola</name>
    <dbReference type="NCBI Taxonomy" id="2838432"/>
    <lineage>
        <taxon>Bacteria</taxon>
        <taxon>Pseudomonadati</taxon>
        <taxon>Bacteroidota</taxon>
        <taxon>Bacteroidia</taxon>
        <taxon>Bacteroidales</taxon>
        <taxon>Rikenellaceae</taxon>
        <taxon>Alistipes</taxon>
    </lineage>
</organism>
<sequence>MNLTRYTKLRDEIRRTLTPEEATLADRALEYAAAHMESQLRHNGTPMLDHGVGVARIVLTEIGLGCDSVIAAILHDVVRIADREDKEDPEAFIQLTEEIREQFGKEVLGMTISLSHISDIKLKVSRDQAENFRDLIVSYSEDPRVILIKLADRLEVMRNLEMFPHEKWRKKSWESLNLYAQIAHKLGLYNIKSELEDLALRYLEPNDYKHICDKLAETESERQAFIFRFLEPITQRLDKAGLHYHVKSRTKSIFSIWNKMRKQQVPFEGVYDIFAIRIILDCPPEEEKQQCWMVYSIVTDFYTPNPERMRDWISIPKSNGYESLHTTVATKEGRWVEIQIRTERMDAVAERGIAAHWRYKGVSQGSAGSEMWMQQLRALMEEKKQPLAHSFDATPASGEIFVFTPGGDLRKLPKGATLLDFAFDIHTNLGSTCSGGKINNRSAGLRDVLHNGDIVEVQTQKNQKPKADWLSFVVTTKARSRIKAALREEQTKNARLGREELERKLKNWKLSLTIDESVAILCKHFKFRTGTELYAAIATEKIDFIQIKDLLNAYISGVADDARKAAAIELEKKRETEKVPVASSSDALIIDDKIGRIQYKLAKCCNPIRGDEVFGFVTVAAGITIHRTDCPNAQRLKATYPYRVLEAHWRKEAQGAFRVSIRIVANDTTGIINSIVEVINRDLKLSIRSMNMTPGAGTISGVIHVEVPGTNMVDMLIHSILRIKGVQKAYRVNN</sequence>
<protein>
    <submittedName>
        <fullName evidence="3">RelA/SpoT family protein</fullName>
    </submittedName>
</protein>
<dbReference type="InterPro" id="IPR045600">
    <property type="entry name" value="RelA/SpoT_AH_RIS"/>
</dbReference>
<dbReference type="SMART" id="SM00471">
    <property type="entry name" value="HDc"/>
    <property type="match status" value="1"/>
</dbReference>
<dbReference type="CDD" id="cd05399">
    <property type="entry name" value="NT_Rel-Spo_like"/>
    <property type="match status" value="1"/>
</dbReference>
<dbReference type="Pfam" id="PF13328">
    <property type="entry name" value="HD_4"/>
    <property type="match status" value="1"/>
</dbReference>
<dbReference type="SMART" id="SM00954">
    <property type="entry name" value="RelA_SpoT"/>
    <property type="match status" value="1"/>
</dbReference>
<dbReference type="FunFam" id="3.10.20.30:FF:000002">
    <property type="entry name" value="GTP pyrophosphokinase (RelA/SpoT)"/>
    <property type="match status" value="1"/>
</dbReference>
<dbReference type="GO" id="GO:0015969">
    <property type="term" value="P:guanosine tetraphosphate metabolic process"/>
    <property type="evidence" value="ECO:0007669"/>
    <property type="project" value="InterPro"/>
</dbReference>
<feature type="domain" description="TGS" evidence="2">
    <location>
        <begin position="398"/>
        <end position="459"/>
    </location>
</feature>
<dbReference type="NCBIfam" id="TIGR00691">
    <property type="entry name" value="spoT_relA"/>
    <property type="match status" value="1"/>
</dbReference>
<dbReference type="InterPro" id="IPR043519">
    <property type="entry name" value="NT_sf"/>
</dbReference>
<dbReference type="InterPro" id="IPR004811">
    <property type="entry name" value="RelA/Spo_fam"/>
</dbReference>
<dbReference type="AlphaFoldDB" id="A0A9D2L4A9"/>
<dbReference type="InterPro" id="IPR002912">
    <property type="entry name" value="ACT_dom"/>
</dbReference>
<dbReference type="Pfam" id="PF04607">
    <property type="entry name" value="RelA_SpoT"/>
    <property type="match status" value="1"/>
</dbReference>
<evidence type="ECO:0000313" key="4">
    <source>
        <dbReference type="Proteomes" id="UP000824259"/>
    </source>
</evidence>
<dbReference type="InterPro" id="IPR004095">
    <property type="entry name" value="TGS"/>
</dbReference>
<reference evidence="3" key="1">
    <citation type="journal article" date="2021" name="PeerJ">
        <title>Extensive microbial diversity within the chicken gut microbiome revealed by metagenomics and culture.</title>
        <authorList>
            <person name="Gilroy R."/>
            <person name="Ravi A."/>
            <person name="Getino M."/>
            <person name="Pursley I."/>
            <person name="Horton D.L."/>
            <person name="Alikhan N.F."/>
            <person name="Baker D."/>
            <person name="Gharbi K."/>
            <person name="Hall N."/>
            <person name="Watson M."/>
            <person name="Adriaenssens E.M."/>
            <person name="Foster-Nyarko E."/>
            <person name="Jarju S."/>
            <person name="Secka A."/>
            <person name="Antonio M."/>
            <person name="Oren A."/>
            <person name="Chaudhuri R.R."/>
            <person name="La Ragione R."/>
            <person name="Hildebrand F."/>
            <person name="Pallen M.J."/>
        </authorList>
    </citation>
    <scope>NUCLEOTIDE SEQUENCE</scope>
    <source>
        <strain evidence="3">CHK169-11906</strain>
    </source>
</reference>
<dbReference type="CDD" id="cd00077">
    <property type="entry name" value="HDc"/>
    <property type="match status" value="1"/>
</dbReference>
<dbReference type="InterPro" id="IPR045865">
    <property type="entry name" value="ACT-like_dom_sf"/>
</dbReference>
<dbReference type="Gene3D" id="1.10.3210.10">
    <property type="entry name" value="Hypothetical protein af1432"/>
    <property type="match status" value="1"/>
</dbReference>
<dbReference type="Pfam" id="PF19296">
    <property type="entry name" value="RelA_AH_RIS"/>
    <property type="match status" value="1"/>
</dbReference>
<dbReference type="Gene3D" id="3.10.20.30">
    <property type="match status" value="1"/>
</dbReference>
<dbReference type="Pfam" id="PF02824">
    <property type="entry name" value="TGS"/>
    <property type="match status" value="1"/>
</dbReference>
<dbReference type="EMBL" id="DWYR01000013">
    <property type="protein sequence ID" value="HJA99024.1"/>
    <property type="molecule type" value="Genomic_DNA"/>
</dbReference>
<name>A0A9D2L4A9_9BACT</name>
<dbReference type="PANTHER" id="PTHR21262">
    <property type="entry name" value="GUANOSINE-3',5'-BIS DIPHOSPHATE 3'-PYROPHOSPHOHYDROLASE"/>
    <property type="match status" value="1"/>
</dbReference>
<accession>A0A9D2L4A9</accession>
<dbReference type="SUPFAM" id="SSF109604">
    <property type="entry name" value="HD-domain/PDEase-like"/>
    <property type="match status" value="1"/>
</dbReference>
<dbReference type="PROSITE" id="PS51880">
    <property type="entry name" value="TGS"/>
    <property type="match status" value="1"/>
</dbReference>
<gene>
    <name evidence="3" type="ORF">H9779_05430</name>
</gene>
<comment type="similarity">
    <text evidence="1">Belongs to the relA/spoT family.</text>
</comment>
<dbReference type="PANTHER" id="PTHR21262:SF31">
    <property type="entry name" value="GTP PYROPHOSPHOKINASE"/>
    <property type="match status" value="1"/>
</dbReference>
<dbReference type="InterPro" id="IPR012676">
    <property type="entry name" value="TGS-like"/>
</dbReference>
<dbReference type="InterPro" id="IPR012675">
    <property type="entry name" value="Beta-grasp_dom_sf"/>
</dbReference>
<dbReference type="InterPro" id="IPR003607">
    <property type="entry name" value="HD/PDEase_dom"/>
</dbReference>
<evidence type="ECO:0000313" key="3">
    <source>
        <dbReference type="EMBL" id="HJA99024.1"/>
    </source>
</evidence>
<comment type="caution">
    <text evidence="3">The sequence shown here is derived from an EMBL/GenBank/DDBJ whole genome shotgun (WGS) entry which is preliminary data.</text>
</comment>
<dbReference type="InterPro" id="IPR007685">
    <property type="entry name" value="RelA_SpoT"/>
</dbReference>
<dbReference type="Gene3D" id="3.30.70.260">
    <property type="match status" value="1"/>
</dbReference>
<dbReference type="Proteomes" id="UP000824259">
    <property type="component" value="Unassembled WGS sequence"/>
</dbReference>
<comment type="function">
    <text evidence="1">In eubacteria ppGpp (guanosine 3'-diphosphate 5'-diphosphate) is a mediator of the stringent response that coordinates a variety of cellular activities in response to changes in nutritional abundance.</text>
</comment>
<dbReference type="Gene3D" id="3.30.460.10">
    <property type="entry name" value="Beta Polymerase, domain 2"/>
    <property type="match status" value="1"/>
</dbReference>
<evidence type="ECO:0000256" key="1">
    <source>
        <dbReference type="RuleBase" id="RU003847"/>
    </source>
</evidence>
<dbReference type="SUPFAM" id="SSF81271">
    <property type="entry name" value="TGS-like"/>
    <property type="match status" value="1"/>
</dbReference>